<dbReference type="OrthoDB" id="1374368at2"/>
<feature type="chain" id="PRO_5011449875" description="Lipocalin-like domain-containing protein" evidence="1">
    <location>
        <begin position="19"/>
        <end position="122"/>
    </location>
</feature>
<dbReference type="AlphaFoldDB" id="A0A1G8ZEE3"/>
<reference evidence="2 3" key="1">
    <citation type="submission" date="2016-10" db="EMBL/GenBank/DDBJ databases">
        <authorList>
            <person name="de Groot N.N."/>
        </authorList>
    </citation>
    <scope>NUCLEOTIDE SEQUENCE [LARGE SCALE GENOMIC DNA]</scope>
    <source>
        <strain evidence="2 3">CGMCC 1.10076</strain>
    </source>
</reference>
<sequence length="122" mass="13965">MKKLALLLLCLAGFAASAQTSKELLGKWQLVRWTHNGKDKDIIGQFKTDQVFQVFLENGEFQSLVGDEVHKSKWKLSKDNSELTITSTIIIPVKFHIDYFDSRKRVISSEQMGTLEYKKVSD</sequence>
<dbReference type="STRING" id="1128970.SAMN04487935_2557"/>
<dbReference type="EMBL" id="FNEZ01000004">
    <property type="protein sequence ID" value="SDK13496.1"/>
    <property type="molecule type" value="Genomic_DNA"/>
</dbReference>
<evidence type="ECO:0000313" key="3">
    <source>
        <dbReference type="Proteomes" id="UP000199580"/>
    </source>
</evidence>
<evidence type="ECO:0000256" key="1">
    <source>
        <dbReference type="SAM" id="SignalP"/>
    </source>
</evidence>
<organism evidence="2 3">
    <name type="scientific">Flavobacterium noncentrifugens</name>
    <dbReference type="NCBI Taxonomy" id="1128970"/>
    <lineage>
        <taxon>Bacteria</taxon>
        <taxon>Pseudomonadati</taxon>
        <taxon>Bacteroidota</taxon>
        <taxon>Flavobacteriia</taxon>
        <taxon>Flavobacteriales</taxon>
        <taxon>Flavobacteriaceae</taxon>
        <taxon>Flavobacterium</taxon>
    </lineage>
</organism>
<keyword evidence="1" id="KW-0732">Signal</keyword>
<protein>
    <recommendedName>
        <fullName evidence="4">Lipocalin-like domain-containing protein</fullName>
    </recommendedName>
</protein>
<dbReference type="RefSeq" id="WP_091396183.1">
    <property type="nucleotide sequence ID" value="NZ_BKAI01000009.1"/>
</dbReference>
<gene>
    <name evidence="2" type="ORF">SAMN04487935_2557</name>
</gene>
<name>A0A1G8ZEE3_9FLAO</name>
<dbReference type="Proteomes" id="UP000199580">
    <property type="component" value="Unassembled WGS sequence"/>
</dbReference>
<proteinExistence type="predicted"/>
<evidence type="ECO:0008006" key="4">
    <source>
        <dbReference type="Google" id="ProtNLM"/>
    </source>
</evidence>
<evidence type="ECO:0000313" key="2">
    <source>
        <dbReference type="EMBL" id="SDK13496.1"/>
    </source>
</evidence>
<keyword evidence="3" id="KW-1185">Reference proteome</keyword>
<feature type="signal peptide" evidence="1">
    <location>
        <begin position="1"/>
        <end position="18"/>
    </location>
</feature>
<accession>A0A1G8ZEE3</accession>